<dbReference type="EMBL" id="CAJVPW010024559">
    <property type="protein sequence ID" value="CAG8705353.1"/>
    <property type="molecule type" value="Genomic_DNA"/>
</dbReference>
<organism evidence="1 2">
    <name type="scientific">Cetraspora pellucida</name>
    <dbReference type="NCBI Taxonomy" id="1433469"/>
    <lineage>
        <taxon>Eukaryota</taxon>
        <taxon>Fungi</taxon>
        <taxon>Fungi incertae sedis</taxon>
        <taxon>Mucoromycota</taxon>
        <taxon>Glomeromycotina</taxon>
        <taxon>Glomeromycetes</taxon>
        <taxon>Diversisporales</taxon>
        <taxon>Gigasporaceae</taxon>
        <taxon>Cetraspora</taxon>
    </lineage>
</organism>
<accession>A0ACA9PI83</accession>
<evidence type="ECO:0000313" key="2">
    <source>
        <dbReference type="Proteomes" id="UP000789366"/>
    </source>
</evidence>
<keyword evidence="2" id="KW-1185">Reference proteome</keyword>
<evidence type="ECO:0000313" key="1">
    <source>
        <dbReference type="EMBL" id="CAG8705353.1"/>
    </source>
</evidence>
<sequence>MSLNRFESSLSESSNISAMLESLNFPTALLIKSESCFSSTLLCNNFIDLTAASSESLSDLEIPEIYIDSLIQTTDDELDTITKTYNFFTKKLCINKIPYSPILIEYLPTSLEGRVQVCHYEKKSDDDIQSYFIECSAWSPEQKHFNYKLNCNEIDITILEKLFRKKS</sequence>
<proteinExistence type="predicted"/>
<feature type="non-terminal residue" evidence="1">
    <location>
        <position position="167"/>
    </location>
</feature>
<dbReference type="Proteomes" id="UP000789366">
    <property type="component" value="Unassembled WGS sequence"/>
</dbReference>
<protein>
    <submittedName>
        <fullName evidence="1">16558_t:CDS:1</fullName>
    </submittedName>
</protein>
<name>A0ACA9PI83_9GLOM</name>
<gene>
    <name evidence="1" type="ORF">SPELUC_LOCUS11490</name>
</gene>
<reference evidence="1" key="1">
    <citation type="submission" date="2021-06" db="EMBL/GenBank/DDBJ databases">
        <authorList>
            <person name="Kallberg Y."/>
            <person name="Tangrot J."/>
            <person name="Rosling A."/>
        </authorList>
    </citation>
    <scope>NUCLEOTIDE SEQUENCE</scope>
    <source>
        <strain evidence="1">28 12/20/2015</strain>
    </source>
</reference>
<comment type="caution">
    <text evidence="1">The sequence shown here is derived from an EMBL/GenBank/DDBJ whole genome shotgun (WGS) entry which is preliminary data.</text>
</comment>